<evidence type="ECO:0000313" key="2">
    <source>
        <dbReference type="Proteomes" id="UP001164746"/>
    </source>
</evidence>
<reference evidence="1" key="1">
    <citation type="submission" date="2022-11" db="EMBL/GenBank/DDBJ databases">
        <title>Centuries of genome instability and evolution in soft-shell clam transmissible cancer (bioRxiv).</title>
        <authorList>
            <person name="Hart S.F.M."/>
            <person name="Yonemitsu M.A."/>
            <person name="Giersch R.M."/>
            <person name="Beal B.F."/>
            <person name="Arriagada G."/>
            <person name="Davis B.W."/>
            <person name="Ostrander E.A."/>
            <person name="Goff S.P."/>
            <person name="Metzger M.J."/>
        </authorList>
    </citation>
    <scope>NUCLEOTIDE SEQUENCE</scope>
    <source>
        <strain evidence="1">MELC-2E11</strain>
        <tissue evidence="1">Siphon/mantle</tissue>
    </source>
</reference>
<protein>
    <submittedName>
        <fullName evidence="1">Uncharacterized protein</fullName>
    </submittedName>
</protein>
<organism evidence="1 2">
    <name type="scientific">Mya arenaria</name>
    <name type="common">Soft-shell clam</name>
    <dbReference type="NCBI Taxonomy" id="6604"/>
    <lineage>
        <taxon>Eukaryota</taxon>
        <taxon>Metazoa</taxon>
        <taxon>Spiralia</taxon>
        <taxon>Lophotrochozoa</taxon>
        <taxon>Mollusca</taxon>
        <taxon>Bivalvia</taxon>
        <taxon>Autobranchia</taxon>
        <taxon>Heteroconchia</taxon>
        <taxon>Euheterodonta</taxon>
        <taxon>Imparidentia</taxon>
        <taxon>Neoheterodontei</taxon>
        <taxon>Myida</taxon>
        <taxon>Myoidea</taxon>
        <taxon>Myidae</taxon>
        <taxon>Mya</taxon>
    </lineage>
</organism>
<sequence length="120" mass="12665">MVCHGHIWAQVRSQHLKLRTHKQNGPNHLVLAAGPNHLVLAAGPNHLVLAAGPNHLVLAAGPNHLVLAAGPNHLVPAAGPNHLVLAAGLSTISMDNDLEIYFGLTNSQENCLMEAIQTVQ</sequence>
<proteinExistence type="predicted"/>
<accession>A0ABY7FC66</accession>
<dbReference type="SUPFAM" id="SSF51120">
    <property type="entry name" value="beta-Roll"/>
    <property type="match status" value="1"/>
</dbReference>
<name>A0ABY7FC66_MYAAR</name>
<gene>
    <name evidence="1" type="ORF">MAR_001581</name>
</gene>
<keyword evidence="2" id="KW-1185">Reference proteome</keyword>
<dbReference type="EMBL" id="CP111022">
    <property type="protein sequence ID" value="WAR19743.1"/>
    <property type="molecule type" value="Genomic_DNA"/>
</dbReference>
<dbReference type="Proteomes" id="UP001164746">
    <property type="component" value="Chromosome 11"/>
</dbReference>
<evidence type="ECO:0000313" key="1">
    <source>
        <dbReference type="EMBL" id="WAR19743.1"/>
    </source>
</evidence>
<dbReference type="InterPro" id="IPR011049">
    <property type="entry name" value="Serralysin-like_metalloprot_C"/>
</dbReference>